<comment type="caution">
    <text evidence="2">The sequence shown here is derived from an EMBL/GenBank/DDBJ whole genome shotgun (WGS) entry which is preliminary data.</text>
</comment>
<evidence type="ECO:0000313" key="3">
    <source>
        <dbReference type="Proteomes" id="UP001183388"/>
    </source>
</evidence>
<dbReference type="RefSeq" id="WP_311629100.1">
    <property type="nucleotide sequence ID" value="NZ_JAVREN010000004.1"/>
</dbReference>
<reference evidence="3" key="1">
    <citation type="submission" date="2023-07" db="EMBL/GenBank/DDBJ databases">
        <title>30 novel species of actinomycetes from the DSMZ collection.</title>
        <authorList>
            <person name="Nouioui I."/>
        </authorList>
    </citation>
    <scope>NUCLEOTIDE SEQUENCE [LARGE SCALE GENOMIC DNA]</scope>
    <source>
        <strain evidence="3">DSM 44917</strain>
    </source>
</reference>
<gene>
    <name evidence="2" type="ORF">RM780_04280</name>
</gene>
<proteinExistence type="predicted"/>
<name>A0ABU2L3S8_9ACTN</name>
<protein>
    <submittedName>
        <fullName evidence="2">DNA-binding protein</fullName>
    </submittedName>
</protein>
<sequence>MNESPHLTVEQLAKRWHTTPQGIYTRRHRGRAPEALEDGRKLLFPLSEVERFEAEQLARRRKARQAAMRPAEATRPASRPRVPRHTTPAAA</sequence>
<feature type="region of interest" description="Disordered" evidence="1">
    <location>
        <begin position="60"/>
        <end position="91"/>
    </location>
</feature>
<accession>A0ABU2L3S8</accession>
<evidence type="ECO:0000313" key="2">
    <source>
        <dbReference type="EMBL" id="MDT0306180.1"/>
    </source>
</evidence>
<dbReference type="EMBL" id="JAVREN010000004">
    <property type="protein sequence ID" value="MDT0306180.1"/>
    <property type="molecule type" value="Genomic_DNA"/>
</dbReference>
<keyword evidence="2" id="KW-0238">DNA-binding</keyword>
<organism evidence="2 3">
    <name type="scientific">Streptomyces boetiae</name>
    <dbReference type="NCBI Taxonomy" id="3075541"/>
    <lineage>
        <taxon>Bacteria</taxon>
        <taxon>Bacillati</taxon>
        <taxon>Actinomycetota</taxon>
        <taxon>Actinomycetes</taxon>
        <taxon>Kitasatosporales</taxon>
        <taxon>Streptomycetaceae</taxon>
        <taxon>Streptomyces</taxon>
    </lineage>
</organism>
<dbReference type="GO" id="GO:0003677">
    <property type="term" value="F:DNA binding"/>
    <property type="evidence" value="ECO:0007669"/>
    <property type="project" value="UniProtKB-KW"/>
</dbReference>
<evidence type="ECO:0000256" key="1">
    <source>
        <dbReference type="SAM" id="MobiDB-lite"/>
    </source>
</evidence>
<dbReference type="Proteomes" id="UP001183388">
    <property type="component" value="Unassembled WGS sequence"/>
</dbReference>
<keyword evidence="3" id="KW-1185">Reference proteome</keyword>